<keyword evidence="2" id="KW-0539">Nucleus</keyword>
<sequence>MPQAPQNFETMQWHTILSDYGDRDDGGAEDTDATLLNKLVEKVLIPRIVAMIDTLDVGSGAQMTNALDTVEQVLYYVEKQDAGFKDLIKAFMEYLEKLVI</sequence>
<accession>A0A433BAN9</accession>
<reference evidence="3 4" key="1">
    <citation type="journal article" date="2018" name="New Phytol.">
        <title>Phylogenomics of Endogonaceae and evolution of mycorrhizas within Mucoromycota.</title>
        <authorList>
            <person name="Chang Y."/>
            <person name="Desiro A."/>
            <person name="Na H."/>
            <person name="Sandor L."/>
            <person name="Lipzen A."/>
            <person name="Clum A."/>
            <person name="Barry K."/>
            <person name="Grigoriev I.V."/>
            <person name="Martin F.M."/>
            <person name="Stajich J.E."/>
            <person name="Smith M.E."/>
            <person name="Bonito G."/>
            <person name="Spatafora J.W."/>
        </authorList>
    </citation>
    <scope>NUCLEOTIDE SEQUENCE [LARGE SCALE GENOMIC DNA]</scope>
    <source>
        <strain evidence="3 4">GMNB39</strain>
    </source>
</reference>
<comment type="caution">
    <text evidence="3">The sequence shown here is derived from an EMBL/GenBank/DDBJ whole genome shotgun (WGS) entry which is preliminary data.</text>
</comment>
<gene>
    <name evidence="3" type="ORF">BC936DRAFT_139087</name>
</gene>
<dbReference type="GO" id="GO:0005634">
    <property type="term" value="C:nucleus"/>
    <property type="evidence" value="ECO:0007669"/>
    <property type="project" value="UniProtKB-SubCell"/>
</dbReference>
<dbReference type="GO" id="GO:0003677">
    <property type="term" value="F:DNA binding"/>
    <property type="evidence" value="ECO:0007669"/>
    <property type="project" value="InterPro"/>
</dbReference>
<organism evidence="3 4">
    <name type="scientific">Jimgerdemannia flammicorona</name>
    <dbReference type="NCBI Taxonomy" id="994334"/>
    <lineage>
        <taxon>Eukaryota</taxon>
        <taxon>Fungi</taxon>
        <taxon>Fungi incertae sedis</taxon>
        <taxon>Mucoromycota</taxon>
        <taxon>Mucoromycotina</taxon>
        <taxon>Endogonomycetes</taxon>
        <taxon>Endogonales</taxon>
        <taxon>Endogonaceae</taxon>
        <taxon>Jimgerdemannia</taxon>
    </lineage>
</organism>
<evidence type="ECO:0000256" key="2">
    <source>
        <dbReference type="ARBA" id="ARBA00023242"/>
    </source>
</evidence>
<evidence type="ECO:0000313" key="4">
    <source>
        <dbReference type="Proteomes" id="UP000268093"/>
    </source>
</evidence>
<feature type="non-terminal residue" evidence="3">
    <location>
        <position position="100"/>
    </location>
</feature>
<dbReference type="EMBL" id="RBNI01014279">
    <property type="protein sequence ID" value="RUP22449.1"/>
    <property type="molecule type" value="Genomic_DNA"/>
</dbReference>
<proteinExistence type="predicted"/>
<dbReference type="OrthoDB" id="429427at2759"/>
<dbReference type="Proteomes" id="UP000268093">
    <property type="component" value="Unassembled WGS sequence"/>
</dbReference>
<protein>
    <submittedName>
        <fullName evidence="3">Uncharacterized protein</fullName>
    </submittedName>
</protein>
<dbReference type="GO" id="GO:0000398">
    <property type="term" value="P:mRNA splicing, via spliceosome"/>
    <property type="evidence" value="ECO:0007669"/>
    <property type="project" value="InterPro"/>
</dbReference>
<dbReference type="PANTHER" id="PTHR12214:SF0">
    <property type="entry name" value="LD29489P"/>
    <property type="match status" value="1"/>
</dbReference>
<evidence type="ECO:0000256" key="1">
    <source>
        <dbReference type="ARBA" id="ARBA00004123"/>
    </source>
</evidence>
<evidence type="ECO:0000313" key="3">
    <source>
        <dbReference type="EMBL" id="RUP22449.1"/>
    </source>
</evidence>
<name>A0A433BAN9_9FUNG</name>
<dbReference type="AlphaFoldDB" id="A0A433BAN9"/>
<comment type="subcellular location">
    <subcellularLocation>
        <location evidence="1">Nucleus</location>
    </subcellularLocation>
</comment>
<dbReference type="PANTHER" id="PTHR12214">
    <property type="entry name" value="GC-RICH SEQUENCE DNA-BINDING FACTOR"/>
    <property type="match status" value="1"/>
</dbReference>
<keyword evidence="4" id="KW-1185">Reference proteome</keyword>
<dbReference type="InterPro" id="IPR012890">
    <property type="entry name" value="GCFC2-like"/>
</dbReference>